<evidence type="ECO:0000256" key="6">
    <source>
        <dbReference type="RuleBase" id="RU365089"/>
    </source>
</evidence>
<name>F2L754_PSEUX</name>
<dbReference type="PANTHER" id="PTHR33217">
    <property type="entry name" value="TRANSPOSASE FOR INSERTION SEQUENCE ELEMENT IS1081"/>
    <property type="match status" value="1"/>
</dbReference>
<evidence type="ECO:0000256" key="3">
    <source>
        <dbReference type="ARBA" id="ARBA00022578"/>
    </source>
</evidence>
<comment type="function">
    <text evidence="1 6">Required for the transposition of the insertion element.</text>
</comment>
<dbReference type="AlphaFoldDB" id="F2L754"/>
<gene>
    <name evidence="7" type="ORF">Psed_6964</name>
</gene>
<keyword evidence="5 6" id="KW-0233">DNA recombination</keyword>
<dbReference type="EMBL" id="CP002597">
    <property type="protein sequence ID" value="AEA29027.1"/>
    <property type="molecule type" value="Genomic_DNA"/>
</dbReference>
<evidence type="ECO:0000313" key="7">
    <source>
        <dbReference type="EMBL" id="AEA29027.1"/>
    </source>
</evidence>
<geneLocation type="plasmid" evidence="7">
    <name>pPSED02</name>
</geneLocation>
<evidence type="ECO:0000256" key="5">
    <source>
        <dbReference type="ARBA" id="ARBA00023172"/>
    </source>
</evidence>
<reference evidence="7" key="1">
    <citation type="journal article" date="2011" name="J. Bacteriol.">
        <title>Genome sequence of the 1,4-dioxane-degrading Pseudonocardia dioxanivorans strain CB1190.</title>
        <authorList>
            <person name="Sales C.M."/>
            <person name="Mahendra S."/>
            <person name="Grostern A."/>
            <person name="Parales R.E."/>
            <person name="Goodwin L.A."/>
            <person name="Woyke T."/>
            <person name="Nolan M."/>
            <person name="Lapidus A."/>
            <person name="Chertkov O."/>
            <person name="Ovchinnikova G."/>
            <person name="Sczyrba A."/>
            <person name="Alvarez-Cohen L."/>
        </authorList>
    </citation>
    <scope>NUCLEOTIDE SEQUENCE</scope>
    <source>
        <strain evidence="7">CB1190</strain>
        <plasmid evidence="7">pPSED02</plasmid>
    </source>
</reference>
<dbReference type="PROSITE" id="PS01007">
    <property type="entry name" value="TRANSPOSASE_MUTATOR"/>
    <property type="match status" value="1"/>
</dbReference>
<dbReference type="Pfam" id="PF00872">
    <property type="entry name" value="Transposase_mut"/>
    <property type="match status" value="1"/>
</dbReference>
<sequence>MTAPSSIDPTQFLHEQLSQASPDLLRQMLTTFINTLMSADADAVCGAAWGERSEQRTNTRNGYRHRDFDTRTGTIDVAIPKLRNGSYFPDWLLERRRRAERALTTVVATCYLLGVSTRRMEKLVESLGITRLSRSQVSTMAQELDAQVEEFRSRPLDQGPYTFVAADALVLKVREGGRVVNVHALLATGVNADGHREILGLQVTSAEDGAGWLGFFRDLTARGLSGVRLVTSDAHAGLVAAIGATLPGTAWQRCRTHYAANLMAATPKASWPWVRALLHSVYDQPDAGSVHAQFDRVLDAVADKLPKVAEHLDDARADVLAFATFPKELWRQIWSNNPSERLNREIRRRTDVVGIFPDRDSLIRLVGAVLAEQHDEWAEGRRYLGLDVLARARITAVPATTSPAEEVTSADTIPALSA</sequence>
<proteinExistence type="inferred from homology"/>
<dbReference type="InterPro" id="IPR001207">
    <property type="entry name" value="Transposase_mutator"/>
</dbReference>
<dbReference type="NCBIfam" id="NF033543">
    <property type="entry name" value="transpos_IS256"/>
    <property type="match status" value="1"/>
</dbReference>
<dbReference type="PANTHER" id="PTHR33217:SF7">
    <property type="entry name" value="TRANSPOSASE FOR INSERTION SEQUENCE ELEMENT IS1081"/>
    <property type="match status" value="1"/>
</dbReference>
<dbReference type="GO" id="GO:0003677">
    <property type="term" value="F:DNA binding"/>
    <property type="evidence" value="ECO:0007669"/>
    <property type="project" value="UniProtKB-UniRule"/>
</dbReference>
<organism evidence="7">
    <name type="scientific">Pseudonocardia dioxanivorans (strain ATCC 55486 / DSM 44775 / JCM 13855 / CB1190)</name>
    <dbReference type="NCBI Taxonomy" id="675635"/>
    <lineage>
        <taxon>Bacteria</taxon>
        <taxon>Bacillati</taxon>
        <taxon>Actinomycetota</taxon>
        <taxon>Actinomycetes</taxon>
        <taxon>Pseudonocardiales</taxon>
        <taxon>Pseudonocardiaceae</taxon>
        <taxon>Pseudonocardia</taxon>
    </lineage>
</organism>
<dbReference type="GO" id="GO:0004803">
    <property type="term" value="F:transposase activity"/>
    <property type="evidence" value="ECO:0007669"/>
    <property type="project" value="UniProtKB-UniRule"/>
</dbReference>
<keyword evidence="3 6" id="KW-0815">Transposition</keyword>
<evidence type="ECO:0000256" key="4">
    <source>
        <dbReference type="ARBA" id="ARBA00023125"/>
    </source>
</evidence>
<keyword evidence="6" id="KW-0814">Transposable element</keyword>
<evidence type="ECO:0000256" key="2">
    <source>
        <dbReference type="ARBA" id="ARBA00010961"/>
    </source>
</evidence>
<dbReference type="GO" id="GO:0006313">
    <property type="term" value="P:DNA transposition"/>
    <property type="evidence" value="ECO:0007669"/>
    <property type="project" value="UniProtKB-UniRule"/>
</dbReference>
<accession>F2L754</accession>
<keyword evidence="7" id="KW-0614">Plasmid</keyword>
<evidence type="ECO:0000256" key="1">
    <source>
        <dbReference type="ARBA" id="ARBA00002190"/>
    </source>
</evidence>
<protein>
    <recommendedName>
        <fullName evidence="6">Mutator family transposase</fullName>
    </recommendedName>
</protein>
<comment type="similarity">
    <text evidence="2 6">Belongs to the transposase mutator family.</text>
</comment>
<dbReference type="RefSeq" id="WP_014203916.1">
    <property type="nucleotide sequence ID" value="NC_016601.1"/>
</dbReference>
<keyword evidence="4 6" id="KW-0238">DNA-binding</keyword>